<protein>
    <submittedName>
        <fullName evidence="1">Uncharacterized protein</fullName>
    </submittedName>
</protein>
<proteinExistence type="predicted"/>
<dbReference type="EMBL" id="BARW01003853">
    <property type="protein sequence ID" value="GAI71356.1"/>
    <property type="molecule type" value="Genomic_DNA"/>
</dbReference>
<sequence>QIRSFAKPEDEVLQLEEIIFYFPYDLKPGKYYFDVLVIGKEGIGKARKIFEIKL</sequence>
<accession>X1RWQ5</accession>
<dbReference type="AlphaFoldDB" id="X1RWQ5"/>
<reference evidence="1" key="1">
    <citation type="journal article" date="2014" name="Front. Microbiol.">
        <title>High frequency of phylogenetically diverse reductive dehalogenase-homologous genes in deep subseafloor sedimentary metagenomes.</title>
        <authorList>
            <person name="Kawai M."/>
            <person name="Futagami T."/>
            <person name="Toyoda A."/>
            <person name="Takaki Y."/>
            <person name="Nishi S."/>
            <person name="Hori S."/>
            <person name="Arai W."/>
            <person name="Tsubouchi T."/>
            <person name="Morono Y."/>
            <person name="Uchiyama I."/>
            <person name="Ito T."/>
            <person name="Fujiyama A."/>
            <person name="Inagaki F."/>
            <person name="Takami H."/>
        </authorList>
    </citation>
    <scope>NUCLEOTIDE SEQUENCE</scope>
    <source>
        <strain evidence="1">Expedition CK06-06</strain>
    </source>
</reference>
<evidence type="ECO:0000313" key="1">
    <source>
        <dbReference type="EMBL" id="GAI71356.1"/>
    </source>
</evidence>
<feature type="non-terminal residue" evidence="1">
    <location>
        <position position="1"/>
    </location>
</feature>
<name>X1RWQ5_9ZZZZ</name>
<organism evidence="1">
    <name type="scientific">marine sediment metagenome</name>
    <dbReference type="NCBI Taxonomy" id="412755"/>
    <lineage>
        <taxon>unclassified sequences</taxon>
        <taxon>metagenomes</taxon>
        <taxon>ecological metagenomes</taxon>
    </lineage>
</organism>
<gene>
    <name evidence="1" type="ORF">S12H4_09477</name>
</gene>
<comment type="caution">
    <text evidence="1">The sequence shown here is derived from an EMBL/GenBank/DDBJ whole genome shotgun (WGS) entry which is preliminary data.</text>
</comment>